<keyword evidence="5" id="KW-1185">Reference proteome</keyword>
<evidence type="ECO:0000256" key="3">
    <source>
        <dbReference type="ARBA" id="ARBA00023136"/>
    </source>
</evidence>
<dbReference type="InterPro" id="IPR008797">
    <property type="entry name" value="PSII_PsbQ"/>
</dbReference>
<evidence type="ECO:0000256" key="1">
    <source>
        <dbReference type="ARBA" id="ARBA00004370"/>
    </source>
</evidence>
<dbReference type="Pfam" id="PF05757">
    <property type="entry name" value="PsbQ"/>
    <property type="match status" value="1"/>
</dbReference>
<comment type="caution">
    <text evidence="4">The sequence shown here is derived from an EMBL/GenBank/DDBJ whole genome shotgun (WGS) entry which is preliminary data.</text>
</comment>
<evidence type="ECO:0000313" key="5">
    <source>
        <dbReference type="Proteomes" id="UP001085076"/>
    </source>
</evidence>
<protein>
    <submittedName>
        <fullName evidence="4">Uncharacterized protein</fullName>
    </submittedName>
</protein>
<reference evidence="4" key="2">
    <citation type="journal article" date="2022" name="Hortic Res">
        <title>The genome of Dioscorea zingiberensis sheds light on the biosynthesis, origin and evolution of the medicinally important diosgenin saponins.</title>
        <authorList>
            <person name="Li Y."/>
            <person name="Tan C."/>
            <person name="Li Z."/>
            <person name="Guo J."/>
            <person name="Li S."/>
            <person name="Chen X."/>
            <person name="Wang C."/>
            <person name="Dai X."/>
            <person name="Yang H."/>
            <person name="Song W."/>
            <person name="Hou L."/>
            <person name="Xu J."/>
            <person name="Tong Z."/>
            <person name="Xu A."/>
            <person name="Yuan X."/>
            <person name="Wang W."/>
            <person name="Yang Q."/>
            <person name="Chen L."/>
            <person name="Sun Z."/>
            <person name="Wang K."/>
            <person name="Pan B."/>
            <person name="Chen J."/>
            <person name="Bao Y."/>
            <person name="Liu F."/>
            <person name="Qi X."/>
            <person name="Gang D.R."/>
            <person name="Wen J."/>
            <person name="Li J."/>
        </authorList>
    </citation>
    <scope>NUCLEOTIDE SEQUENCE</scope>
    <source>
        <strain evidence="4">Dzin_1.0</strain>
    </source>
</reference>
<dbReference type="Proteomes" id="UP001085076">
    <property type="component" value="Miscellaneous, Linkage group lg02"/>
</dbReference>
<comment type="subcellular location">
    <subcellularLocation>
        <location evidence="1">Membrane</location>
    </subcellularLocation>
</comment>
<dbReference type="OrthoDB" id="783722at2759"/>
<sequence length="208" mass="22954">MYAFDLLALGDILGRDTWNYFRGYLCLKSTTMYFDFVEVITAASDDPEATSAGPGKTNYLIMWRRFSHSTDSFNLNMNWQLEDAAKYKKATMARAFYADTEKEEAVNHLKWHFETVAYMTGLRGSGVVEGSLQLMGASRLPLPATTRWETAKKAHACSPEPNRAIPVAEVMLGLVAAGLAGGSFVKAVLADAKIHQAQPSSSSLRQFP</sequence>
<reference evidence="4" key="1">
    <citation type="submission" date="2021-03" db="EMBL/GenBank/DDBJ databases">
        <authorList>
            <person name="Li Z."/>
            <person name="Yang C."/>
        </authorList>
    </citation>
    <scope>NUCLEOTIDE SEQUENCE</scope>
    <source>
        <strain evidence="4">Dzin_1.0</strain>
        <tissue evidence="4">Leaf</tissue>
    </source>
</reference>
<dbReference type="EMBL" id="JAGGNH010000002">
    <property type="protein sequence ID" value="KAJ0983313.1"/>
    <property type="molecule type" value="Genomic_DNA"/>
</dbReference>
<evidence type="ECO:0000256" key="2">
    <source>
        <dbReference type="ARBA" id="ARBA00023078"/>
    </source>
</evidence>
<dbReference type="AlphaFoldDB" id="A0A9D5HNR5"/>
<name>A0A9D5HNR5_9LILI</name>
<gene>
    <name evidence="4" type="ORF">J5N97_011568</name>
</gene>
<dbReference type="GO" id="GO:0005509">
    <property type="term" value="F:calcium ion binding"/>
    <property type="evidence" value="ECO:0007669"/>
    <property type="project" value="InterPro"/>
</dbReference>
<keyword evidence="3" id="KW-0472">Membrane</keyword>
<proteinExistence type="predicted"/>
<organism evidence="4 5">
    <name type="scientific">Dioscorea zingiberensis</name>
    <dbReference type="NCBI Taxonomy" id="325984"/>
    <lineage>
        <taxon>Eukaryota</taxon>
        <taxon>Viridiplantae</taxon>
        <taxon>Streptophyta</taxon>
        <taxon>Embryophyta</taxon>
        <taxon>Tracheophyta</taxon>
        <taxon>Spermatophyta</taxon>
        <taxon>Magnoliopsida</taxon>
        <taxon>Liliopsida</taxon>
        <taxon>Dioscoreales</taxon>
        <taxon>Dioscoreaceae</taxon>
        <taxon>Dioscorea</taxon>
    </lineage>
</organism>
<dbReference type="GO" id="GO:0009654">
    <property type="term" value="C:photosystem II oxygen evolving complex"/>
    <property type="evidence" value="ECO:0007669"/>
    <property type="project" value="InterPro"/>
</dbReference>
<evidence type="ECO:0000313" key="4">
    <source>
        <dbReference type="EMBL" id="KAJ0983313.1"/>
    </source>
</evidence>
<accession>A0A9D5HNR5</accession>
<dbReference type="Gene3D" id="1.20.120.290">
    <property type="entry name" value="Oxygen-evolving enhancer protein 3 (PsbQ), four-helix up-down bundle"/>
    <property type="match status" value="1"/>
</dbReference>
<dbReference type="InterPro" id="IPR023222">
    <property type="entry name" value="PsbQ-like_dom_sf"/>
</dbReference>
<dbReference type="GO" id="GO:0019898">
    <property type="term" value="C:extrinsic component of membrane"/>
    <property type="evidence" value="ECO:0007669"/>
    <property type="project" value="InterPro"/>
</dbReference>
<dbReference type="GO" id="GO:0015979">
    <property type="term" value="P:photosynthesis"/>
    <property type="evidence" value="ECO:0007669"/>
    <property type="project" value="InterPro"/>
</dbReference>
<keyword evidence="2" id="KW-0793">Thylakoid</keyword>